<evidence type="ECO:0000313" key="2">
    <source>
        <dbReference type="EMBL" id="SDH18995.1"/>
    </source>
</evidence>
<organism evidence="2 3">
    <name type="scientific">Aneurinibacillus thermoaerophilus</name>
    <dbReference type="NCBI Taxonomy" id="143495"/>
    <lineage>
        <taxon>Bacteria</taxon>
        <taxon>Bacillati</taxon>
        <taxon>Bacillota</taxon>
        <taxon>Bacilli</taxon>
        <taxon>Bacillales</taxon>
        <taxon>Paenibacillaceae</taxon>
        <taxon>Aneurinibacillus group</taxon>
        <taxon>Aneurinibacillus</taxon>
    </lineage>
</organism>
<gene>
    <name evidence="1" type="ORF">K3F53_07000</name>
    <name evidence="2" type="ORF">SAMN04489735_101531</name>
</gene>
<dbReference type="Gene3D" id="1.10.287.950">
    <property type="entry name" value="Methyl-accepting chemotaxis protein"/>
    <property type="match status" value="1"/>
</dbReference>
<dbReference type="RefSeq" id="WP_057899222.1">
    <property type="nucleotide sequence ID" value="NZ_CP080764.1"/>
</dbReference>
<protein>
    <recommendedName>
        <fullName evidence="5">Methyl-accepting chemotaxis protein</fullName>
    </recommendedName>
</protein>
<dbReference type="SUPFAM" id="SSF58104">
    <property type="entry name" value="Methyl-accepting chemotaxis protein (MCP) signaling domain"/>
    <property type="match status" value="1"/>
</dbReference>
<name>A0A1G8ADA0_ANETH</name>
<reference evidence="2 3" key="1">
    <citation type="submission" date="2016-10" db="EMBL/GenBank/DDBJ databases">
        <authorList>
            <person name="de Groot N.N."/>
        </authorList>
    </citation>
    <scope>NUCLEOTIDE SEQUENCE [LARGE SCALE GENOMIC DNA]</scope>
    <source>
        <strain evidence="2 3">L 420-91</strain>
    </source>
</reference>
<reference evidence="1 4" key="2">
    <citation type="submission" date="2021-08" db="EMBL/GenBank/DDBJ databases">
        <title>Complete genome sequence of the strain Aneurinibacillus thermoaerophilus CCM 8960.</title>
        <authorList>
            <person name="Musilova J."/>
            <person name="Kourilova X."/>
            <person name="Pernicova I."/>
            <person name="Bezdicek M."/>
            <person name="Lengerova M."/>
            <person name="Obruca S."/>
            <person name="Sedlar K."/>
        </authorList>
    </citation>
    <scope>NUCLEOTIDE SEQUENCE [LARGE SCALE GENOMIC DNA]</scope>
    <source>
        <strain evidence="1 4">CCM 8960</strain>
    </source>
</reference>
<accession>A0A1G8ADA0</accession>
<dbReference type="Proteomes" id="UP000198956">
    <property type="component" value="Unassembled WGS sequence"/>
</dbReference>
<proteinExistence type="predicted"/>
<dbReference type="Proteomes" id="UP000826616">
    <property type="component" value="Chromosome"/>
</dbReference>
<evidence type="ECO:0000313" key="3">
    <source>
        <dbReference type="Proteomes" id="UP000198956"/>
    </source>
</evidence>
<dbReference type="GeneID" id="97141116"/>
<evidence type="ECO:0008006" key="5">
    <source>
        <dbReference type="Google" id="ProtNLM"/>
    </source>
</evidence>
<evidence type="ECO:0000313" key="4">
    <source>
        <dbReference type="Proteomes" id="UP000826616"/>
    </source>
</evidence>
<dbReference type="EMBL" id="FNDE01000015">
    <property type="protein sequence ID" value="SDH18995.1"/>
    <property type="molecule type" value="Genomic_DNA"/>
</dbReference>
<evidence type="ECO:0000313" key="1">
    <source>
        <dbReference type="EMBL" id="QYY43932.1"/>
    </source>
</evidence>
<dbReference type="AlphaFoldDB" id="A0A1G8ADA0"/>
<keyword evidence="4" id="KW-1185">Reference proteome</keyword>
<dbReference type="EMBL" id="CP080764">
    <property type="protein sequence ID" value="QYY43932.1"/>
    <property type="molecule type" value="Genomic_DNA"/>
</dbReference>
<sequence>MKKRLDCISENIEHVLYAWQEISSIIQESSTASEVATAAQQQSATIEEMAAGAEETTILSNELKAELGKFTLK</sequence>